<dbReference type="GO" id="GO:0005506">
    <property type="term" value="F:iron ion binding"/>
    <property type="evidence" value="ECO:0007669"/>
    <property type="project" value="InterPro"/>
</dbReference>
<dbReference type="Pfam" id="PF00067">
    <property type="entry name" value="p450"/>
    <property type="match status" value="1"/>
</dbReference>
<keyword evidence="3" id="KW-0479">Metal-binding</keyword>
<dbReference type="SUPFAM" id="SSF48264">
    <property type="entry name" value="Cytochrome P450"/>
    <property type="match status" value="1"/>
</dbReference>
<dbReference type="CDD" id="cd11033">
    <property type="entry name" value="CYP142-like"/>
    <property type="match status" value="1"/>
</dbReference>
<dbReference type="EMBL" id="CAESAL010000054">
    <property type="protein sequence ID" value="CAB4344467.1"/>
    <property type="molecule type" value="Genomic_DNA"/>
</dbReference>
<dbReference type="PANTHER" id="PTHR46696">
    <property type="entry name" value="P450, PUTATIVE (EUROFUNG)-RELATED"/>
    <property type="match status" value="1"/>
</dbReference>
<comment type="similarity">
    <text evidence="1">Belongs to the cytochrome P450 family.</text>
</comment>
<proteinExistence type="inferred from homology"/>
<dbReference type="Gene3D" id="1.10.630.10">
    <property type="entry name" value="Cytochrome P450"/>
    <property type="match status" value="1"/>
</dbReference>
<keyword evidence="6" id="KW-0503">Monooxygenase</keyword>
<accession>A0A6J5ZUD8</accession>
<evidence type="ECO:0000256" key="5">
    <source>
        <dbReference type="ARBA" id="ARBA00023004"/>
    </source>
</evidence>
<evidence type="ECO:0000256" key="3">
    <source>
        <dbReference type="ARBA" id="ARBA00022723"/>
    </source>
</evidence>
<evidence type="ECO:0000256" key="6">
    <source>
        <dbReference type="ARBA" id="ARBA00023033"/>
    </source>
</evidence>
<dbReference type="PRINTS" id="PR00359">
    <property type="entry name" value="BP450"/>
</dbReference>
<evidence type="ECO:0000256" key="4">
    <source>
        <dbReference type="ARBA" id="ARBA00023002"/>
    </source>
</evidence>
<sequence>MTIDNSSEIDFSDIDVTDLDVFAQRHPHEWFAFLREQAPVWRHPASEGSDGEEFWVVSSFEHVTEVHRSGLLYSHQTGPGRNGAGGIALTDLPAEMGPGLQMVSTDPPQHTRYRKLVNSGFTPRMIRRLKESLRERTTTILDRVTPKGECDFVTEVAAELPLIAIAEIIGVPEEDRSLLFDWSNRMIGGQDDEFKTSEVGASDEYANTVMEMAIYAHGLTDKKREVQGDDLWSRLIDASVTMEDGSVVELTELERDLFFTLLVIAGNETTRNAISKGLIAFMEHPDQWQRWLQHPEMADTMVDEILRWTSPVNFFRRTATADAILGGQRITAGEKIVLWYPSANRDEAQFPDANSFDIARTPNNHVAFGAGGPHFCLGSNLAKLEIKVMFEELGKRVPDIHQSGPMERLRMNLVDGIKHLPVSFNATPSS</sequence>
<dbReference type="GO" id="GO:0020037">
    <property type="term" value="F:heme binding"/>
    <property type="evidence" value="ECO:0007669"/>
    <property type="project" value="InterPro"/>
</dbReference>
<name>A0A6J5ZUD8_9ZZZZ</name>
<dbReference type="PANTHER" id="PTHR46696:SF4">
    <property type="entry name" value="BIOTIN BIOSYNTHESIS CYTOCHROME P450"/>
    <property type="match status" value="1"/>
</dbReference>
<keyword evidence="2" id="KW-0349">Heme</keyword>
<protein>
    <submittedName>
        <fullName evidence="7">Unannotated protein</fullName>
    </submittedName>
</protein>
<organism evidence="7">
    <name type="scientific">freshwater metagenome</name>
    <dbReference type="NCBI Taxonomy" id="449393"/>
    <lineage>
        <taxon>unclassified sequences</taxon>
        <taxon>metagenomes</taxon>
        <taxon>ecological metagenomes</taxon>
    </lineage>
</organism>
<dbReference type="GO" id="GO:0008395">
    <property type="term" value="F:steroid hydroxylase activity"/>
    <property type="evidence" value="ECO:0007669"/>
    <property type="project" value="TreeGrafter"/>
</dbReference>
<dbReference type="InterPro" id="IPR002397">
    <property type="entry name" value="Cyt_P450_B"/>
</dbReference>
<keyword evidence="5" id="KW-0408">Iron</keyword>
<evidence type="ECO:0000313" key="7">
    <source>
        <dbReference type="EMBL" id="CAB4344467.1"/>
    </source>
</evidence>
<dbReference type="InterPro" id="IPR001128">
    <property type="entry name" value="Cyt_P450"/>
</dbReference>
<dbReference type="GO" id="GO:0036199">
    <property type="term" value="F:cholest-4-en-3-one 26-monooxygenase activity"/>
    <property type="evidence" value="ECO:0007669"/>
    <property type="project" value="TreeGrafter"/>
</dbReference>
<gene>
    <name evidence="7" type="ORF">UFOPK3331_01367</name>
</gene>
<reference evidence="7" key="1">
    <citation type="submission" date="2020-05" db="EMBL/GenBank/DDBJ databases">
        <authorList>
            <person name="Chiriac C."/>
            <person name="Salcher M."/>
            <person name="Ghai R."/>
            <person name="Kavagutti S V."/>
        </authorList>
    </citation>
    <scope>NUCLEOTIDE SEQUENCE</scope>
</reference>
<dbReference type="InterPro" id="IPR036396">
    <property type="entry name" value="Cyt_P450_sf"/>
</dbReference>
<keyword evidence="4" id="KW-0560">Oxidoreductase</keyword>
<dbReference type="FunFam" id="1.10.630.10:FF:000018">
    <property type="entry name" value="Cytochrome P450 monooxygenase"/>
    <property type="match status" value="1"/>
</dbReference>
<dbReference type="AlphaFoldDB" id="A0A6J5ZUD8"/>
<dbReference type="GO" id="GO:0006707">
    <property type="term" value="P:cholesterol catabolic process"/>
    <property type="evidence" value="ECO:0007669"/>
    <property type="project" value="TreeGrafter"/>
</dbReference>
<evidence type="ECO:0000256" key="2">
    <source>
        <dbReference type="ARBA" id="ARBA00022617"/>
    </source>
</evidence>
<evidence type="ECO:0000256" key="1">
    <source>
        <dbReference type="ARBA" id="ARBA00010617"/>
    </source>
</evidence>